<accession>A0A2N3IIL3</accession>
<proteinExistence type="predicted"/>
<organism evidence="1 2">
    <name type="scientific">Raineya orbicola</name>
    <dbReference type="NCBI Taxonomy" id="2016530"/>
    <lineage>
        <taxon>Bacteria</taxon>
        <taxon>Pseudomonadati</taxon>
        <taxon>Bacteroidota</taxon>
        <taxon>Cytophagia</taxon>
        <taxon>Cytophagales</taxon>
        <taxon>Raineyaceae</taxon>
        <taxon>Raineya</taxon>
    </lineage>
</organism>
<dbReference type="Proteomes" id="UP000233387">
    <property type="component" value="Unassembled WGS sequence"/>
</dbReference>
<dbReference type="RefSeq" id="WP_101358067.1">
    <property type="nucleotide sequence ID" value="NZ_NKXO01000010.1"/>
</dbReference>
<dbReference type="AlphaFoldDB" id="A0A2N3IIL3"/>
<protein>
    <submittedName>
        <fullName evidence="1">Uncharacterized protein</fullName>
    </submittedName>
</protein>
<comment type="caution">
    <text evidence="1">The sequence shown here is derived from an EMBL/GenBank/DDBJ whole genome shotgun (WGS) entry which is preliminary data.</text>
</comment>
<reference evidence="1 2" key="1">
    <citation type="submission" date="2017-06" db="EMBL/GenBank/DDBJ databases">
        <title>Raineya orbicola gen. nov., sp. nov. a slightly thermophilic bacterium of the phylum Bacteroidetes and the description of Raineyaceae fam. nov.</title>
        <authorList>
            <person name="Albuquerque L."/>
            <person name="Polonia A.R.M."/>
            <person name="Barroso C."/>
            <person name="Froufe H.J.C."/>
            <person name="Lage O."/>
            <person name="Lobo-Da-Cunha A."/>
            <person name="Egas C."/>
            <person name="Da Costa M.S."/>
        </authorList>
    </citation>
    <scope>NUCLEOTIDE SEQUENCE [LARGE SCALE GENOMIC DNA]</scope>
    <source>
        <strain evidence="1 2">SPSPC-11</strain>
    </source>
</reference>
<dbReference type="EMBL" id="NKXO01000010">
    <property type="protein sequence ID" value="PKQ70147.1"/>
    <property type="molecule type" value="Genomic_DNA"/>
</dbReference>
<evidence type="ECO:0000313" key="2">
    <source>
        <dbReference type="Proteomes" id="UP000233387"/>
    </source>
</evidence>
<keyword evidence="2" id="KW-1185">Reference proteome</keyword>
<sequence>MKTIFKLLITLLGIYCGLEVEAQLPKRKWLPQRSYQEPRPYWAMQLSLGAKQLVMTPTLFALNYDHPDTDTLFLNQENIIAATTKGGSSIAFNANFAIEAGFTKGFFGEIRFDGIFTNPFLTSVEVGGGWNFELTYYENERLLTIRPVVDFVWLFNQFKIGSYNFPENTRQIAMVDAIYERRANLNFYLRNQASGVKPRLSISLPISPGWMLRADVGYLFILNKYSRFRIKQENIHESTYTLSPDEERLGFTMNGTRSRADLFTYSGFVYNIGIARKFGDNRDNGRRYKGRYAKYK</sequence>
<name>A0A2N3IIL3_9BACT</name>
<evidence type="ECO:0000313" key="1">
    <source>
        <dbReference type="EMBL" id="PKQ70147.1"/>
    </source>
</evidence>
<dbReference type="OrthoDB" id="9821685at2"/>
<gene>
    <name evidence="1" type="ORF">Rain11_0807</name>
</gene>